<evidence type="ECO:0000313" key="3">
    <source>
        <dbReference type="Proteomes" id="UP000075615"/>
    </source>
</evidence>
<proteinExistence type="predicted"/>
<feature type="transmembrane region" description="Helical" evidence="1">
    <location>
        <begin position="81"/>
        <end position="106"/>
    </location>
</feature>
<evidence type="ECO:0000313" key="2">
    <source>
        <dbReference type="EMBL" id="KYG72822.1"/>
    </source>
</evidence>
<comment type="caution">
    <text evidence="2">The sequence shown here is derived from an EMBL/GenBank/DDBJ whole genome shotgun (WGS) entry which is preliminary data.</text>
</comment>
<keyword evidence="1" id="KW-1133">Transmembrane helix</keyword>
<organism evidence="2 3">
    <name type="scientific">Roseivirga echinicomitans</name>
    <dbReference type="NCBI Taxonomy" id="296218"/>
    <lineage>
        <taxon>Bacteria</taxon>
        <taxon>Pseudomonadati</taxon>
        <taxon>Bacteroidota</taxon>
        <taxon>Cytophagia</taxon>
        <taxon>Cytophagales</taxon>
        <taxon>Roseivirgaceae</taxon>
        <taxon>Roseivirga</taxon>
    </lineage>
</organism>
<gene>
    <name evidence="2" type="ORF">AWN68_08965</name>
</gene>
<dbReference type="OrthoDB" id="1187941at2"/>
<sequence length="184" mass="21418">MAHDEVKVPKWLIVLIVVILFFALIVYITTLGKVDIGAKGGFPEEFKENKEKAQSRHKKLVDLIAKKIEVKTKLERRFRSIYLWVRVLFVAAWAGLMLLGFHMGYINNLEDTLNYSEATLLIAFGFNFLCFGSLTNLERTLQHVKTRLENWIYGKYITIQDDIDRNQLELFQLKIDTQQIPPTI</sequence>
<keyword evidence="1" id="KW-0812">Transmembrane</keyword>
<reference evidence="2 3" key="1">
    <citation type="submission" date="2016-01" db="EMBL/GenBank/DDBJ databases">
        <title>Genome sequencing of Roseivirga echinicomitans KMM 6058.</title>
        <authorList>
            <person name="Selvaratnam C."/>
            <person name="Thevarajoo S."/>
            <person name="Goh K.M."/>
            <person name="Ee R."/>
            <person name="Chan K.-G."/>
            <person name="Chong C.S."/>
        </authorList>
    </citation>
    <scope>NUCLEOTIDE SEQUENCE [LARGE SCALE GENOMIC DNA]</scope>
    <source>
        <strain evidence="2 3">KMM 6058</strain>
    </source>
</reference>
<feature type="transmembrane region" description="Helical" evidence="1">
    <location>
        <begin position="12"/>
        <end position="32"/>
    </location>
</feature>
<evidence type="ECO:0000256" key="1">
    <source>
        <dbReference type="SAM" id="Phobius"/>
    </source>
</evidence>
<feature type="transmembrane region" description="Helical" evidence="1">
    <location>
        <begin position="118"/>
        <end position="137"/>
    </location>
</feature>
<keyword evidence="3" id="KW-1185">Reference proteome</keyword>
<dbReference type="STRING" id="296218.AWN68_08965"/>
<dbReference type="Proteomes" id="UP000075615">
    <property type="component" value="Unassembled WGS sequence"/>
</dbReference>
<keyword evidence="1" id="KW-0472">Membrane</keyword>
<dbReference type="RefSeq" id="WP_068417419.1">
    <property type="nucleotide sequence ID" value="NZ_LRDB01000050.1"/>
</dbReference>
<dbReference type="EMBL" id="LRDB01000050">
    <property type="protein sequence ID" value="KYG72822.1"/>
    <property type="molecule type" value="Genomic_DNA"/>
</dbReference>
<protein>
    <submittedName>
        <fullName evidence="2">Uncharacterized protein</fullName>
    </submittedName>
</protein>
<name>A0A150X2I8_9BACT</name>
<accession>A0A150X2I8</accession>
<dbReference type="AlphaFoldDB" id="A0A150X2I8"/>